<comment type="caution">
    <text evidence="16">The sequence shown here is derived from an EMBL/GenBank/DDBJ whole genome shotgun (WGS) entry which is preliminary data.</text>
</comment>
<feature type="domain" description="Helicase C-terminal" evidence="15">
    <location>
        <begin position="725"/>
        <end position="894"/>
    </location>
</feature>
<evidence type="ECO:0000256" key="10">
    <source>
        <dbReference type="ARBA" id="ARBA00023242"/>
    </source>
</evidence>
<keyword evidence="6" id="KW-0378">Hydrolase</keyword>
<dbReference type="CDD" id="cd18793">
    <property type="entry name" value="SF2_C_SNF"/>
    <property type="match status" value="1"/>
</dbReference>
<feature type="compositionally biased region" description="Low complexity" evidence="12">
    <location>
        <begin position="43"/>
        <end position="58"/>
    </location>
</feature>
<keyword evidence="3" id="KW-0479">Metal-binding</keyword>
<dbReference type="InterPro" id="IPR000330">
    <property type="entry name" value="SNF2_N"/>
</dbReference>
<dbReference type="Gene3D" id="3.40.50.10810">
    <property type="entry name" value="Tandem AAA-ATPase domain"/>
    <property type="match status" value="2"/>
</dbReference>
<evidence type="ECO:0000256" key="5">
    <source>
        <dbReference type="ARBA" id="ARBA00022771"/>
    </source>
</evidence>
<dbReference type="InterPro" id="IPR027417">
    <property type="entry name" value="P-loop_NTPase"/>
</dbReference>
<organism evidence="16 17">
    <name type="scientific">Trapa natans</name>
    <name type="common">Water chestnut</name>
    <dbReference type="NCBI Taxonomy" id="22666"/>
    <lineage>
        <taxon>Eukaryota</taxon>
        <taxon>Viridiplantae</taxon>
        <taxon>Streptophyta</taxon>
        <taxon>Embryophyta</taxon>
        <taxon>Tracheophyta</taxon>
        <taxon>Spermatophyta</taxon>
        <taxon>Magnoliopsida</taxon>
        <taxon>eudicotyledons</taxon>
        <taxon>Gunneridae</taxon>
        <taxon>Pentapetalae</taxon>
        <taxon>rosids</taxon>
        <taxon>malvids</taxon>
        <taxon>Myrtales</taxon>
        <taxon>Lythraceae</taxon>
        <taxon>Trapa</taxon>
    </lineage>
</organism>
<dbReference type="EMBL" id="JAXQNO010000008">
    <property type="protein sequence ID" value="KAK4792791.1"/>
    <property type="molecule type" value="Genomic_DNA"/>
</dbReference>
<keyword evidence="7" id="KW-0347">Helicase</keyword>
<dbReference type="PROSITE" id="PS50089">
    <property type="entry name" value="ZF_RING_2"/>
    <property type="match status" value="1"/>
</dbReference>
<dbReference type="InterPro" id="IPR049730">
    <property type="entry name" value="SNF2/RAD54-like_C"/>
</dbReference>
<feature type="domain" description="RING-type" evidence="13">
    <location>
        <begin position="648"/>
        <end position="686"/>
    </location>
</feature>
<dbReference type="SUPFAM" id="SSF57850">
    <property type="entry name" value="RING/U-box"/>
    <property type="match status" value="1"/>
</dbReference>
<dbReference type="PANTHER" id="PTHR45626">
    <property type="entry name" value="TRANSCRIPTION TERMINATION FACTOR 2-RELATED"/>
    <property type="match status" value="1"/>
</dbReference>
<dbReference type="Gene3D" id="3.30.40.10">
    <property type="entry name" value="Zinc/RING finger domain, C3HC4 (zinc finger)"/>
    <property type="match status" value="1"/>
</dbReference>
<feature type="region of interest" description="Disordered" evidence="12">
    <location>
        <begin position="322"/>
        <end position="366"/>
    </location>
</feature>
<evidence type="ECO:0000256" key="1">
    <source>
        <dbReference type="ARBA" id="ARBA00004123"/>
    </source>
</evidence>
<dbReference type="PROSITE" id="PS00518">
    <property type="entry name" value="ZF_RING_1"/>
    <property type="match status" value="1"/>
</dbReference>
<gene>
    <name evidence="16" type="ORF">SAY86_023226</name>
</gene>
<dbReference type="InterPro" id="IPR017907">
    <property type="entry name" value="Znf_RING_CS"/>
</dbReference>
<dbReference type="PROSITE" id="PS51194">
    <property type="entry name" value="HELICASE_CTER"/>
    <property type="match status" value="1"/>
</dbReference>
<sequence>MGDPDQLSEADYALARQLQALTSGASGSQDGFADEYSPDDDSPSSPSSQSSPSDSSWSEPHLMGFVLTEIIGSRFYSGTVNVDESVALVRHSFNQYSKNAIKVLNTQNIKLGHLNGWVANTLSPLMDSGMIIVDGIVTNYQRIETGFLFTCQLRIFARDEVAETVKEAISQRGLLLRPATGVSSMPPVTAVVKKVNKKRRRKSKREKRTVDEIFDLVDKNVREKAKMETLSLEPPKEVIKTELMDHQKVGLGWLVHRENSEDLPPFWEEKDGDYVNVLTNLVTKERPKPLRGGIFADDMGLGKTLTLLSLIALDKFGSSSVSSTVDEGQNFEETPPVPTPSSRKKTKRGRRMPEGHTPSFTGNTADPKHKMTLVVCPPSVFVTWMDQLKEHTVPEKLRVYTYYGTERTRSLQELSGYDIVLTTFNTLASEQAREDEYPVKNNEWWRIILDEAHTIKNAKAKQSLAVSCLRAKRRWAVTGTPIQNGALELFSLMAFLHFEPFSVRSYWQRLIQRPLNKGKMAGITRLQILMATISLRRTKDRALAGLPKKTVETCLIDLGREERCLYNQMEADAQNFVRRCIQAGTLTQSYTTVLSILLRLRQICISVALCPPDLQSILPVETMEDVSKNPELLKKLVVILQDGEDLDCPICMSTLTDIVITRCAHVFCRSCINKVTECSSVCPLCRRPISDVDLFYAPPESLMNEQQATLPSGTTSGPAVAQSSKVSRLIELLKDSRDQNPMTKSVIYSQFRKMLILLEEPLMEAGFKALRLDGTMNARKRAEVIQEFGKSESGGPTVLLASIRSSGAGINLTAASVVYLLDPWWNPAVEAQAMDRVYRIGQDKNVRIVRMIVRNSIEEKVLELQETKKRLVRDAFVGKSGAKSRREVAEQDIRTLVSLDN</sequence>
<reference evidence="16 17" key="1">
    <citation type="journal article" date="2023" name="Hortic Res">
        <title>Pangenome of water caltrop reveals structural variations and asymmetric subgenome divergence after allopolyploidization.</title>
        <authorList>
            <person name="Zhang X."/>
            <person name="Chen Y."/>
            <person name="Wang L."/>
            <person name="Yuan Y."/>
            <person name="Fang M."/>
            <person name="Shi L."/>
            <person name="Lu R."/>
            <person name="Comes H.P."/>
            <person name="Ma Y."/>
            <person name="Chen Y."/>
            <person name="Huang G."/>
            <person name="Zhou Y."/>
            <person name="Zheng Z."/>
            <person name="Qiu Y."/>
        </authorList>
    </citation>
    <scope>NUCLEOTIDE SEQUENCE [LARGE SCALE GENOMIC DNA]</scope>
    <source>
        <strain evidence="16">F231</strain>
    </source>
</reference>
<comment type="subcellular location">
    <subcellularLocation>
        <location evidence="1">Nucleus</location>
    </subcellularLocation>
</comment>
<dbReference type="Pfam" id="PF00176">
    <property type="entry name" value="SNF2-rel_dom"/>
    <property type="match status" value="1"/>
</dbReference>
<evidence type="ECO:0000259" key="13">
    <source>
        <dbReference type="PROSITE" id="PS50089"/>
    </source>
</evidence>
<dbReference type="Pfam" id="PF13920">
    <property type="entry name" value="zf-C3HC4_3"/>
    <property type="match status" value="1"/>
</dbReference>
<proteinExistence type="inferred from homology"/>
<evidence type="ECO:0000313" key="16">
    <source>
        <dbReference type="EMBL" id="KAK4792791.1"/>
    </source>
</evidence>
<dbReference type="SUPFAM" id="SSF52540">
    <property type="entry name" value="P-loop containing nucleoside triphosphate hydrolases"/>
    <property type="match status" value="2"/>
</dbReference>
<feature type="region of interest" description="Disordered" evidence="12">
    <location>
        <begin position="23"/>
        <end position="58"/>
    </location>
</feature>
<dbReference type="InterPro" id="IPR014001">
    <property type="entry name" value="Helicase_ATP-bd"/>
</dbReference>
<protein>
    <submittedName>
        <fullName evidence="16">Uncharacterized protein</fullName>
    </submittedName>
</protein>
<dbReference type="Pfam" id="PF00271">
    <property type="entry name" value="Helicase_C"/>
    <property type="match status" value="1"/>
</dbReference>
<dbReference type="InterPro" id="IPR050628">
    <property type="entry name" value="SNF2_RAD54_helicase_TF"/>
</dbReference>
<dbReference type="GO" id="GO:0008094">
    <property type="term" value="F:ATP-dependent activity, acting on DNA"/>
    <property type="evidence" value="ECO:0007669"/>
    <property type="project" value="TreeGrafter"/>
</dbReference>
<dbReference type="InterPro" id="IPR013083">
    <property type="entry name" value="Znf_RING/FYVE/PHD"/>
</dbReference>
<evidence type="ECO:0000256" key="2">
    <source>
        <dbReference type="ARBA" id="ARBA00008438"/>
    </source>
</evidence>
<evidence type="ECO:0000256" key="3">
    <source>
        <dbReference type="ARBA" id="ARBA00022723"/>
    </source>
</evidence>
<keyword evidence="17" id="KW-1185">Reference proteome</keyword>
<keyword evidence="9" id="KW-0067">ATP-binding</keyword>
<dbReference type="InterPro" id="IPR001650">
    <property type="entry name" value="Helicase_C-like"/>
</dbReference>
<dbReference type="GO" id="GO:0004386">
    <property type="term" value="F:helicase activity"/>
    <property type="evidence" value="ECO:0007669"/>
    <property type="project" value="UniProtKB-KW"/>
</dbReference>
<dbReference type="Gene3D" id="3.40.50.300">
    <property type="entry name" value="P-loop containing nucleotide triphosphate hydrolases"/>
    <property type="match status" value="1"/>
</dbReference>
<dbReference type="InterPro" id="IPR001841">
    <property type="entry name" value="Znf_RING"/>
</dbReference>
<feature type="compositionally biased region" description="Acidic residues" evidence="12">
    <location>
        <begin position="32"/>
        <end position="42"/>
    </location>
</feature>
<accession>A0AAN7LU56</accession>
<evidence type="ECO:0000259" key="15">
    <source>
        <dbReference type="PROSITE" id="PS51194"/>
    </source>
</evidence>
<evidence type="ECO:0000259" key="14">
    <source>
        <dbReference type="PROSITE" id="PS51192"/>
    </source>
</evidence>
<feature type="domain" description="Helicase ATP-binding" evidence="14">
    <location>
        <begin position="284"/>
        <end position="499"/>
    </location>
</feature>
<dbReference type="PROSITE" id="PS51192">
    <property type="entry name" value="HELICASE_ATP_BIND_1"/>
    <property type="match status" value="1"/>
</dbReference>
<evidence type="ECO:0000256" key="11">
    <source>
        <dbReference type="PROSITE-ProRule" id="PRU00175"/>
    </source>
</evidence>
<dbReference type="SMART" id="SM00487">
    <property type="entry name" value="DEXDc"/>
    <property type="match status" value="1"/>
</dbReference>
<keyword evidence="8" id="KW-0862">Zinc</keyword>
<dbReference type="GO" id="GO:0006281">
    <property type="term" value="P:DNA repair"/>
    <property type="evidence" value="ECO:0007669"/>
    <property type="project" value="TreeGrafter"/>
</dbReference>
<evidence type="ECO:0000256" key="9">
    <source>
        <dbReference type="ARBA" id="ARBA00022840"/>
    </source>
</evidence>
<keyword evidence="10" id="KW-0539">Nucleus</keyword>
<evidence type="ECO:0000313" key="17">
    <source>
        <dbReference type="Proteomes" id="UP001346149"/>
    </source>
</evidence>
<comment type="similarity">
    <text evidence="2">Belongs to the SNF2/RAD54 helicase family. RAD16 subfamily.</text>
</comment>
<evidence type="ECO:0000256" key="4">
    <source>
        <dbReference type="ARBA" id="ARBA00022741"/>
    </source>
</evidence>
<dbReference type="InterPro" id="IPR014905">
    <property type="entry name" value="HIRAN"/>
</dbReference>
<dbReference type="PANTHER" id="PTHR45626:SF17">
    <property type="entry name" value="HELICASE-LIKE TRANSCRIPTION FACTOR"/>
    <property type="match status" value="1"/>
</dbReference>
<dbReference type="Proteomes" id="UP001346149">
    <property type="component" value="Unassembled WGS sequence"/>
</dbReference>
<dbReference type="GO" id="GO:0008270">
    <property type="term" value="F:zinc ion binding"/>
    <property type="evidence" value="ECO:0007669"/>
    <property type="project" value="UniProtKB-KW"/>
</dbReference>
<dbReference type="GO" id="GO:0005524">
    <property type="term" value="F:ATP binding"/>
    <property type="evidence" value="ECO:0007669"/>
    <property type="project" value="UniProtKB-KW"/>
</dbReference>
<name>A0AAN7LU56_TRANT</name>
<dbReference type="GO" id="GO:0005634">
    <property type="term" value="C:nucleus"/>
    <property type="evidence" value="ECO:0007669"/>
    <property type="project" value="UniProtKB-SubCell"/>
</dbReference>
<dbReference type="SMART" id="SM00910">
    <property type="entry name" value="HIRAN"/>
    <property type="match status" value="1"/>
</dbReference>
<dbReference type="GO" id="GO:0016818">
    <property type="term" value="F:hydrolase activity, acting on acid anhydrides, in phosphorus-containing anhydrides"/>
    <property type="evidence" value="ECO:0007669"/>
    <property type="project" value="InterPro"/>
</dbReference>
<dbReference type="Pfam" id="PF08797">
    <property type="entry name" value="HIRAN"/>
    <property type="match status" value="1"/>
</dbReference>
<evidence type="ECO:0000256" key="7">
    <source>
        <dbReference type="ARBA" id="ARBA00022806"/>
    </source>
</evidence>
<dbReference type="SMART" id="SM00184">
    <property type="entry name" value="RING"/>
    <property type="match status" value="1"/>
</dbReference>
<keyword evidence="4" id="KW-0547">Nucleotide-binding</keyword>
<keyword evidence="5 11" id="KW-0863">Zinc-finger</keyword>
<dbReference type="Gene3D" id="3.30.70.2330">
    <property type="match status" value="1"/>
</dbReference>
<dbReference type="SMART" id="SM00490">
    <property type="entry name" value="HELICc"/>
    <property type="match status" value="1"/>
</dbReference>
<dbReference type="InterPro" id="IPR038718">
    <property type="entry name" value="SNF2-like_sf"/>
</dbReference>
<evidence type="ECO:0000256" key="8">
    <source>
        <dbReference type="ARBA" id="ARBA00022833"/>
    </source>
</evidence>
<evidence type="ECO:0000256" key="6">
    <source>
        <dbReference type="ARBA" id="ARBA00022801"/>
    </source>
</evidence>
<evidence type="ECO:0000256" key="12">
    <source>
        <dbReference type="SAM" id="MobiDB-lite"/>
    </source>
</evidence>
<dbReference type="AlphaFoldDB" id="A0AAN7LU56"/>
<dbReference type="GO" id="GO:0003676">
    <property type="term" value="F:nucleic acid binding"/>
    <property type="evidence" value="ECO:0007669"/>
    <property type="project" value="InterPro"/>
</dbReference>